<evidence type="ECO:0000256" key="5">
    <source>
        <dbReference type="SAM" id="MobiDB-lite"/>
    </source>
</evidence>
<evidence type="ECO:0000256" key="3">
    <source>
        <dbReference type="ARBA" id="ARBA00022801"/>
    </source>
</evidence>
<dbReference type="RefSeq" id="WP_167385919.1">
    <property type="nucleotide sequence ID" value="NZ_CAWNQI010000001.1"/>
</dbReference>
<feature type="region of interest" description="Disordered" evidence="5">
    <location>
        <begin position="120"/>
        <end position="140"/>
    </location>
</feature>
<evidence type="ECO:0000313" key="8">
    <source>
        <dbReference type="Proteomes" id="UP000221980"/>
    </source>
</evidence>
<dbReference type="PANTHER" id="PTHR48098:SF3">
    <property type="entry name" value="IRON(III) ENTEROBACTIN ESTERASE"/>
    <property type="match status" value="1"/>
</dbReference>
<evidence type="ECO:0000256" key="1">
    <source>
        <dbReference type="ARBA" id="ARBA00004496"/>
    </source>
</evidence>
<dbReference type="Pfam" id="PF11806">
    <property type="entry name" value="Enterochelin_N"/>
    <property type="match status" value="1"/>
</dbReference>
<dbReference type="InterPro" id="IPR014756">
    <property type="entry name" value="Ig_E-set"/>
</dbReference>
<evidence type="ECO:0000313" key="7">
    <source>
        <dbReference type="EMBL" id="PHM50612.1"/>
    </source>
</evidence>
<accession>A0A2D0JW51</accession>
<dbReference type="InterPro" id="IPR021764">
    <property type="entry name" value="Enterochelin_esterase_N"/>
</dbReference>
<dbReference type="AlphaFoldDB" id="A0A2D0JW51"/>
<proteinExistence type="inferred from homology"/>
<dbReference type="Gene3D" id="2.60.40.10">
    <property type="entry name" value="Immunoglobulins"/>
    <property type="match status" value="1"/>
</dbReference>
<dbReference type="GO" id="GO:0005737">
    <property type="term" value="C:cytoplasm"/>
    <property type="evidence" value="ECO:0007669"/>
    <property type="project" value="UniProtKB-SubCell"/>
</dbReference>
<evidence type="ECO:0000256" key="2">
    <source>
        <dbReference type="ARBA" id="ARBA00022490"/>
    </source>
</evidence>
<dbReference type="GO" id="GO:0005506">
    <property type="term" value="F:iron ion binding"/>
    <property type="evidence" value="ECO:0007669"/>
    <property type="project" value="InterPro"/>
</dbReference>
<feature type="compositionally biased region" description="Basic and acidic residues" evidence="5">
    <location>
        <begin position="123"/>
        <end position="137"/>
    </location>
</feature>
<gene>
    <name evidence="7" type="ORF">Xmir_00014</name>
</gene>
<dbReference type="PANTHER" id="PTHR48098">
    <property type="entry name" value="ENTEROCHELIN ESTERASE-RELATED"/>
    <property type="match status" value="1"/>
</dbReference>
<keyword evidence="2" id="KW-0963">Cytoplasm</keyword>
<comment type="caution">
    <text evidence="7">The sequence shown here is derived from an EMBL/GenBank/DDBJ whole genome shotgun (WGS) entry which is preliminary data.</text>
</comment>
<evidence type="ECO:0000256" key="4">
    <source>
        <dbReference type="ARBA" id="ARBA00024201"/>
    </source>
</evidence>
<dbReference type="InterPro" id="IPR029058">
    <property type="entry name" value="AB_hydrolase_fold"/>
</dbReference>
<dbReference type="SUPFAM" id="SSF53474">
    <property type="entry name" value="alpha/beta-Hydrolases"/>
    <property type="match status" value="1"/>
</dbReference>
<comment type="similarity">
    <text evidence="4">Belongs to the Fes family.</text>
</comment>
<dbReference type="InterPro" id="IPR013783">
    <property type="entry name" value="Ig-like_fold"/>
</dbReference>
<reference evidence="7 8" key="1">
    <citation type="journal article" date="2017" name="Nat. Microbiol.">
        <title>Natural product diversity associated with the nematode symbionts Photorhabdus and Xenorhabdus.</title>
        <authorList>
            <person name="Tobias N.J."/>
            <person name="Wolff H."/>
            <person name="Djahanschiri B."/>
            <person name="Grundmann F."/>
            <person name="Kronenwerth M."/>
            <person name="Shi Y.M."/>
            <person name="Simonyi S."/>
            <person name="Grun P."/>
            <person name="Shapiro-Ilan D."/>
            <person name="Pidot S.J."/>
            <person name="Stinear T.P."/>
            <person name="Ebersberger I."/>
            <person name="Bode H.B."/>
        </authorList>
    </citation>
    <scope>NUCLEOTIDE SEQUENCE [LARGE SCALE GENOMIC DNA]</scope>
    <source>
        <strain evidence="7 8">DSM 17902</strain>
    </source>
</reference>
<feature type="domain" description="Enterochelin esterase N-terminal" evidence="6">
    <location>
        <begin position="48"/>
        <end position="186"/>
    </location>
</feature>
<keyword evidence="3" id="KW-0378">Hydrolase</keyword>
<dbReference type="InterPro" id="IPR050583">
    <property type="entry name" value="Mycobacterial_A85_antigen"/>
</dbReference>
<dbReference type="NCBIfam" id="NF007758">
    <property type="entry name" value="PRK10439.1"/>
    <property type="match status" value="1"/>
</dbReference>
<comment type="subcellular location">
    <subcellularLocation>
        <location evidence="1">Cytoplasm</location>
    </subcellularLocation>
</comment>
<dbReference type="InterPro" id="IPR000801">
    <property type="entry name" value="Esterase-like"/>
</dbReference>
<dbReference type="SUPFAM" id="SSF81296">
    <property type="entry name" value="E set domains"/>
    <property type="match status" value="1"/>
</dbReference>
<dbReference type="GO" id="GO:0006826">
    <property type="term" value="P:iron ion transport"/>
    <property type="evidence" value="ECO:0007669"/>
    <property type="project" value="InterPro"/>
</dbReference>
<evidence type="ECO:0000259" key="6">
    <source>
        <dbReference type="Pfam" id="PF11806"/>
    </source>
</evidence>
<protein>
    <submittedName>
        <fullName evidence="7">Chrysobactin oligopeptidase cbsH</fullName>
    </submittedName>
</protein>
<name>A0A2D0JW51_9GAMM</name>
<dbReference type="Pfam" id="PF00756">
    <property type="entry name" value="Esterase"/>
    <property type="match status" value="1"/>
</dbReference>
<dbReference type="Gene3D" id="3.40.50.1820">
    <property type="entry name" value="alpha/beta hydrolase"/>
    <property type="match status" value="1"/>
</dbReference>
<organism evidence="7 8">
    <name type="scientific">Xenorhabdus miraniensis</name>
    <dbReference type="NCBI Taxonomy" id="351674"/>
    <lineage>
        <taxon>Bacteria</taxon>
        <taxon>Pseudomonadati</taxon>
        <taxon>Pseudomonadota</taxon>
        <taxon>Gammaproteobacteria</taxon>
        <taxon>Enterobacterales</taxon>
        <taxon>Morganellaceae</taxon>
        <taxon>Xenorhabdus</taxon>
    </lineage>
</organism>
<keyword evidence="8" id="KW-1185">Reference proteome</keyword>
<dbReference type="Proteomes" id="UP000221980">
    <property type="component" value="Unassembled WGS sequence"/>
</dbReference>
<dbReference type="EMBL" id="NITZ01000001">
    <property type="protein sequence ID" value="PHM50612.1"/>
    <property type="molecule type" value="Genomic_DNA"/>
</dbReference>
<dbReference type="GO" id="GO:0008849">
    <property type="term" value="F:enterochelin esterase activity"/>
    <property type="evidence" value="ECO:0007669"/>
    <property type="project" value="InterPro"/>
</dbReference>
<sequence length="447" mass="51022">MKLVFQPSGTADDLLSAPHVGSELWWKNIAVLGTPIIEVPTNHQVQTTFFWRDPNGNEQNSDLRRVYIDINGITDHHRPDPQSLQRLPETDIWYWSVSLEDDWRGSYRFIPVTDAHFPPDFFDEPKPDELKPDEPKPRNQQQREWWISLFPLSTPDPLNLQHHHHNGLGLPLSAIHMPHATEQTAWEGVGIKPDPATQPGKHEPLLLHWNSDRLNNQRRVWLYATGEEIGEETGHPRPLIILLDGLTWLEKMPIFPAIDMATEQQQIPGAVWLLIDVIDMPHREQELPCNPDFWQAIQDELLPLAAQHTVFSDDPEQTVIAGQSYGGLAALYAALHWPQRFGCVLTQSGSFWWPDSRIVRQFMPSADHKPGWLTQQVLEQKVPPSSLNVFQEAGSREADIHFVNDQMYAALQGAGHRVNYRVFNGGHDALCWRGGLIDGLSWLLAEK</sequence>